<evidence type="ECO:0000313" key="9">
    <source>
        <dbReference type="EMBL" id="CAE7372767.1"/>
    </source>
</evidence>
<evidence type="ECO:0000256" key="7">
    <source>
        <dbReference type="SAM" id="Phobius"/>
    </source>
</evidence>
<proteinExistence type="predicted"/>
<feature type="region of interest" description="Disordered" evidence="6">
    <location>
        <begin position="37"/>
        <end position="77"/>
    </location>
</feature>
<dbReference type="EMBL" id="CAJNDS010002207">
    <property type="protein sequence ID" value="CAE7372767.1"/>
    <property type="molecule type" value="Genomic_DNA"/>
</dbReference>
<feature type="transmembrane region" description="Helical" evidence="7">
    <location>
        <begin position="179"/>
        <end position="199"/>
    </location>
</feature>
<dbReference type="GO" id="GO:0005249">
    <property type="term" value="F:voltage-gated potassium channel activity"/>
    <property type="evidence" value="ECO:0007669"/>
    <property type="project" value="InterPro"/>
</dbReference>
<dbReference type="OrthoDB" id="432483at2759"/>
<protein>
    <submittedName>
        <fullName evidence="9">Kcnh7 protein</fullName>
    </submittedName>
</protein>
<feature type="coiled-coil region" evidence="5">
    <location>
        <begin position="9"/>
        <end position="36"/>
    </location>
</feature>
<comment type="subcellular location">
    <subcellularLocation>
        <location evidence="1">Membrane</location>
        <topology evidence="1">Multi-pass membrane protein</topology>
    </subcellularLocation>
</comment>
<sequence>MACRWQDLLTELTDELRRLSAQLESLELENEKLREPLAPDKAWTGAPYPQRCPDLPTRRPSSTSSGSGGENLLKSSLPLDIKTASRTTLLEDPTASMGDEVDALKPASSLRSDAAESTLPTFSAVTEDLGTGSRASALIKEERMQFMIMRAQKTKNFVALKPWYIINPDSNGFANSWQMLTICALGFVALVTPVQVGLLEVEFGFLTVCSLIVDLVYVIDMVLQFFTSYPRRTNRGVEWEVRLPRITIHYLKTWFILDFMTLIPFDLVALTSGVDDVKELNGVKAIRVLRLVKLFRVLKTSKFTHRYEIPYSIPYQQVTLFKFLLILLLVCHWLACVWALTLQLVSSDLPQWIDEVESEDLQFGIQTRESPLSMYIASFYFCCYTMTSVGYGDFGPKNILERVVCTFMVMVSGLLWAYVLGQVCAIVADMNAESQGFKQKMHHLNQMMHTQSIPPELQRRVRSYFLHNRNQAMYVTQQQLLEKMSPQLQAEVCTALTMPWLEKVTFFGQFMRLIQTLETRGVYTMRYRACIADISRQLVPVAFAQQESFDNVQELFILSKGLVALNSRVEGGGAVWGEDFVLSDTSLIRPVAGYALTYIEVLMLTRERFMDVIERRKLTCPQLGMIVRRYCVRVAVPWAHTHTLFTRQVSQFRSWLQGWQWAIAC</sequence>
<accession>A0A812Q8T2</accession>
<evidence type="ECO:0000256" key="1">
    <source>
        <dbReference type="ARBA" id="ARBA00004141"/>
    </source>
</evidence>
<keyword evidence="4 7" id="KW-0472">Membrane</keyword>
<dbReference type="InterPro" id="IPR050818">
    <property type="entry name" value="KCNH_animal-type"/>
</dbReference>
<evidence type="ECO:0000313" key="10">
    <source>
        <dbReference type="Proteomes" id="UP000604046"/>
    </source>
</evidence>
<keyword evidence="3 7" id="KW-1133">Transmembrane helix</keyword>
<evidence type="ECO:0000256" key="5">
    <source>
        <dbReference type="SAM" id="Coils"/>
    </source>
</evidence>
<dbReference type="Gene3D" id="1.10.287.70">
    <property type="match status" value="1"/>
</dbReference>
<dbReference type="Gene3D" id="1.10.287.630">
    <property type="entry name" value="Helix hairpin bin"/>
    <property type="match status" value="1"/>
</dbReference>
<dbReference type="PANTHER" id="PTHR10217">
    <property type="entry name" value="VOLTAGE AND LIGAND GATED POTASSIUM CHANNEL"/>
    <property type="match status" value="1"/>
</dbReference>
<dbReference type="InterPro" id="IPR003938">
    <property type="entry name" value="K_chnl_volt-dep_EAG/ELK/ERG"/>
</dbReference>
<dbReference type="Proteomes" id="UP000604046">
    <property type="component" value="Unassembled WGS sequence"/>
</dbReference>
<dbReference type="PRINTS" id="PR01463">
    <property type="entry name" value="EAGCHANLFMLY"/>
</dbReference>
<feature type="transmembrane region" description="Helical" evidence="7">
    <location>
        <begin position="320"/>
        <end position="340"/>
    </location>
</feature>
<dbReference type="SUPFAM" id="SSF51206">
    <property type="entry name" value="cAMP-binding domain-like"/>
    <property type="match status" value="1"/>
</dbReference>
<name>A0A812Q8T2_9DINO</name>
<feature type="transmembrane region" description="Helical" evidence="7">
    <location>
        <begin position="403"/>
        <end position="421"/>
    </location>
</feature>
<dbReference type="GO" id="GO:0042391">
    <property type="term" value="P:regulation of membrane potential"/>
    <property type="evidence" value="ECO:0007669"/>
    <property type="project" value="TreeGrafter"/>
</dbReference>
<evidence type="ECO:0000256" key="2">
    <source>
        <dbReference type="ARBA" id="ARBA00022692"/>
    </source>
</evidence>
<dbReference type="PANTHER" id="PTHR10217:SF435">
    <property type="entry name" value="POTASSIUM VOLTAGE-GATED CHANNEL PROTEIN EAG"/>
    <property type="match status" value="1"/>
</dbReference>
<dbReference type="GO" id="GO:0005886">
    <property type="term" value="C:plasma membrane"/>
    <property type="evidence" value="ECO:0007669"/>
    <property type="project" value="TreeGrafter"/>
</dbReference>
<reference evidence="9" key="1">
    <citation type="submission" date="2021-02" db="EMBL/GenBank/DDBJ databases">
        <authorList>
            <person name="Dougan E. K."/>
            <person name="Rhodes N."/>
            <person name="Thang M."/>
            <person name="Chan C."/>
        </authorList>
    </citation>
    <scope>NUCLEOTIDE SEQUENCE</scope>
</reference>
<dbReference type="AlphaFoldDB" id="A0A812Q8T2"/>
<feature type="transmembrane region" description="Helical" evidence="7">
    <location>
        <begin position="205"/>
        <end position="226"/>
    </location>
</feature>
<evidence type="ECO:0000256" key="3">
    <source>
        <dbReference type="ARBA" id="ARBA00022989"/>
    </source>
</evidence>
<dbReference type="InterPro" id="IPR005821">
    <property type="entry name" value="Ion_trans_dom"/>
</dbReference>
<dbReference type="Pfam" id="PF00520">
    <property type="entry name" value="Ion_trans"/>
    <property type="match status" value="1"/>
</dbReference>
<organism evidence="9 10">
    <name type="scientific">Symbiodinium natans</name>
    <dbReference type="NCBI Taxonomy" id="878477"/>
    <lineage>
        <taxon>Eukaryota</taxon>
        <taxon>Sar</taxon>
        <taxon>Alveolata</taxon>
        <taxon>Dinophyceae</taxon>
        <taxon>Suessiales</taxon>
        <taxon>Symbiodiniaceae</taxon>
        <taxon>Symbiodinium</taxon>
    </lineage>
</organism>
<feature type="transmembrane region" description="Helical" evidence="7">
    <location>
        <begin position="372"/>
        <end position="391"/>
    </location>
</feature>
<gene>
    <name evidence="9" type="primary">Kcnh7</name>
    <name evidence="9" type="ORF">SNAT2548_LOCUS20361</name>
</gene>
<dbReference type="SUPFAM" id="SSF81324">
    <property type="entry name" value="Voltage-gated potassium channels"/>
    <property type="match status" value="1"/>
</dbReference>
<feature type="domain" description="Ion transport" evidence="8">
    <location>
        <begin position="179"/>
        <end position="434"/>
    </location>
</feature>
<keyword evidence="2 7" id="KW-0812">Transmembrane</keyword>
<evidence type="ECO:0000256" key="4">
    <source>
        <dbReference type="ARBA" id="ARBA00023136"/>
    </source>
</evidence>
<keyword evidence="5" id="KW-0175">Coiled coil</keyword>
<dbReference type="InterPro" id="IPR018490">
    <property type="entry name" value="cNMP-bd_dom_sf"/>
</dbReference>
<evidence type="ECO:0000256" key="6">
    <source>
        <dbReference type="SAM" id="MobiDB-lite"/>
    </source>
</evidence>
<evidence type="ECO:0000259" key="8">
    <source>
        <dbReference type="Pfam" id="PF00520"/>
    </source>
</evidence>
<comment type="caution">
    <text evidence="9">The sequence shown here is derived from an EMBL/GenBank/DDBJ whole genome shotgun (WGS) entry which is preliminary data.</text>
</comment>
<keyword evidence="10" id="KW-1185">Reference proteome</keyword>